<dbReference type="AlphaFoldDB" id="A0A847UGS9"/>
<sequence>MSLTATPTVDATASVSLRVPRGESGDLETGAAAVLAGVDAVDAVTIDRVTGVDPTWTDIRVDVNVAVTATVDGTDPASVLEAKLEDGFGVVAVDGLVLADDA</sequence>
<evidence type="ECO:0000313" key="1">
    <source>
        <dbReference type="EMBL" id="NLV10780.1"/>
    </source>
</evidence>
<protein>
    <submittedName>
        <fullName evidence="1">Uncharacterized protein</fullName>
    </submittedName>
</protein>
<evidence type="ECO:0000313" key="2">
    <source>
        <dbReference type="Proteomes" id="UP000608662"/>
    </source>
</evidence>
<dbReference type="GeneID" id="94361379"/>
<dbReference type="Proteomes" id="UP000608662">
    <property type="component" value="Unassembled WGS sequence"/>
</dbReference>
<proteinExistence type="predicted"/>
<name>A0A847UGS9_9EURY</name>
<dbReference type="RefSeq" id="WP_170095360.1">
    <property type="nucleotide sequence ID" value="NZ_WOYG01000001.1"/>
</dbReference>
<reference evidence="1" key="1">
    <citation type="submission" date="2019-12" db="EMBL/GenBank/DDBJ databases">
        <title>Whole-genome sequence of Halomicrobium mukohataei pws1.</title>
        <authorList>
            <person name="Verma D.K."/>
            <person name="Gopal K."/>
            <person name="Prasad E.S."/>
        </authorList>
    </citation>
    <scope>NUCLEOTIDE SEQUENCE</scope>
    <source>
        <strain evidence="1">Pws1</strain>
    </source>
</reference>
<comment type="caution">
    <text evidence="1">The sequence shown here is derived from an EMBL/GenBank/DDBJ whole genome shotgun (WGS) entry which is preliminary data.</text>
</comment>
<organism evidence="1 2">
    <name type="scientific">Halomicrobium mukohataei</name>
    <dbReference type="NCBI Taxonomy" id="57705"/>
    <lineage>
        <taxon>Archaea</taxon>
        <taxon>Methanobacteriati</taxon>
        <taxon>Methanobacteriota</taxon>
        <taxon>Stenosarchaea group</taxon>
        <taxon>Halobacteria</taxon>
        <taxon>Halobacteriales</taxon>
        <taxon>Haloarculaceae</taxon>
        <taxon>Halomicrobium</taxon>
    </lineage>
</organism>
<gene>
    <name evidence="1" type="ORF">GOC74_12680</name>
</gene>
<dbReference type="EMBL" id="WOYG01000001">
    <property type="protein sequence ID" value="NLV10780.1"/>
    <property type="molecule type" value="Genomic_DNA"/>
</dbReference>
<accession>A0A847UGS9</accession>